<dbReference type="OrthoDB" id="19045at2759"/>
<accession>A0A196SI09</accession>
<dbReference type="PANTHER" id="PTHR12083:SF9">
    <property type="entry name" value="BIFUNCTIONAL POLYNUCLEOTIDE PHOSPHATASE_KINASE"/>
    <property type="match status" value="1"/>
</dbReference>
<dbReference type="InterPro" id="IPR006551">
    <property type="entry name" value="Polynucleotide_phosphatase"/>
</dbReference>
<dbReference type="InterPro" id="IPR006549">
    <property type="entry name" value="HAD-SF_hydro_IIIA"/>
</dbReference>
<dbReference type="NCBIfam" id="TIGR01664">
    <property type="entry name" value="DNA-3'-Pase"/>
    <property type="match status" value="1"/>
</dbReference>
<dbReference type="InterPro" id="IPR013954">
    <property type="entry name" value="PNK3P"/>
</dbReference>
<keyword evidence="1" id="KW-1133">Transmembrane helix</keyword>
<dbReference type="FunFam" id="3.40.50.300:FF:000737">
    <property type="entry name" value="Bifunctional polynucleotide phosphatase/kinase"/>
    <property type="match status" value="1"/>
</dbReference>
<dbReference type="InterPro" id="IPR023214">
    <property type="entry name" value="HAD_sf"/>
</dbReference>
<dbReference type="InterPro" id="IPR027417">
    <property type="entry name" value="P-loop_NTPase"/>
</dbReference>
<comment type="caution">
    <text evidence="2">The sequence shown here is derived from an EMBL/GenBank/DDBJ whole genome shotgun (WGS) entry which is preliminary data.</text>
</comment>
<evidence type="ECO:0000313" key="3">
    <source>
        <dbReference type="Proteomes" id="UP000078348"/>
    </source>
</evidence>
<keyword evidence="1" id="KW-0472">Membrane</keyword>
<dbReference type="GO" id="GO:0046404">
    <property type="term" value="F:ATP-dependent polydeoxyribonucleotide 5'-hydroxyl-kinase activity"/>
    <property type="evidence" value="ECO:0007669"/>
    <property type="project" value="TreeGrafter"/>
</dbReference>
<keyword evidence="3" id="KW-1185">Reference proteome</keyword>
<dbReference type="NCBIfam" id="TIGR01662">
    <property type="entry name" value="HAD-SF-IIIA"/>
    <property type="match status" value="1"/>
</dbReference>
<sequence length="372" mass="41129">MPSKQWNEVKHGESRLLTYNVPSEPIQGGKAAMFDLDGTLTVFHADFDKVELCSASVPTKLNELVKNGYTIVIITNQGNIDKGKLKIDSMKAKMEKIVALLGCDCIVLVAGYYDIYRKPAIGSFRYLQSLFSSPIEAASFFCGDTYGKKPKKLTDILFAKNCGVPFYTPSDFFSSSSLLPASPYPFTAPAFDPSSLRNASKTDLRALLRPKDSLPEVVLLIGPPASGKSRLCEDIFADYERVSQDVLKTLSKCQRKAQSALKMKKSVVVDNTNPTVNTRSKWVALAKEAGVPIRALVVDVDKPTAIHLNAFRSLGYGEDRRRVPMVAINSFFSKFERPLSSEGFSAVLHVPFVCKPFQSADEERDFFSYLGD</sequence>
<proteinExistence type="predicted"/>
<feature type="transmembrane region" description="Helical" evidence="1">
    <location>
        <begin position="97"/>
        <end position="116"/>
    </location>
</feature>
<keyword evidence="1" id="KW-0812">Transmembrane</keyword>
<organism evidence="2 3">
    <name type="scientific">Blastocystis sp. subtype 1 (strain ATCC 50177 / NandII)</name>
    <dbReference type="NCBI Taxonomy" id="478820"/>
    <lineage>
        <taxon>Eukaryota</taxon>
        <taxon>Sar</taxon>
        <taxon>Stramenopiles</taxon>
        <taxon>Bigyra</taxon>
        <taxon>Opalozoa</taxon>
        <taxon>Opalinata</taxon>
        <taxon>Blastocystidae</taxon>
        <taxon>Blastocystis</taxon>
    </lineage>
</organism>
<dbReference type="Pfam" id="PF08645">
    <property type="entry name" value="PNK3P"/>
    <property type="match status" value="1"/>
</dbReference>
<dbReference type="PANTHER" id="PTHR12083">
    <property type="entry name" value="BIFUNCTIONAL POLYNUCLEOTIDE PHOSPHATASE/KINASE"/>
    <property type="match status" value="1"/>
</dbReference>
<protein>
    <recommendedName>
        <fullName evidence="4">Bifunctional polynucleotide phosphatase/kinase</fullName>
    </recommendedName>
</protein>
<dbReference type="SUPFAM" id="SSF56784">
    <property type="entry name" value="HAD-like"/>
    <property type="match status" value="1"/>
</dbReference>
<dbReference type="Gene3D" id="3.40.50.300">
    <property type="entry name" value="P-loop containing nucleotide triphosphate hydrolases"/>
    <property type="match status" value="1"/>
</dbReference>
<evidence type="ECO:0000256" key="1">
    <source>
        <dbReference type="SAM" id="Phobius"/>
    </source>
</evidence>
<dbReference type="EMBL" id="LXWW01000066">
    <property type="protein sequence ID" value="OAO16675.1"/>
    <property type="molecule type" value="Genomic_DNA"/>
</dbReference>
<dbReference type="AlphaFoldDB" id="A0A196SI09"/>
<dbReference type="STRING" id="478820.A0A196SI09"/>
<dbReference type="GO" id="GO:0046403">
    <property type="term" value="F:polynucleotide 3'-phosphatase activity"/>
    <property type="evidence" value="ECO:0007669"/>
    <property type="project" value="TreeGrafter"/>
</dbReference>
<dbReference type="Gene3D" id="3.40.50.1000">
    <property type="entry name" value="HAD superfamily/HAD-like"/>
    <property type="match status" value="1"/>
</dbReference>
<reference evidence="2 3" key="1">
    <citation type="submission" date="2016-05" db="EMBL/GenBank/DDBJ databases">
        <title>Nuclear genome of Blastocystis sp. subtype 1 NandII.</title>
        <authorList>
            <person name="Gentekaki E."/>
            <person name="Curtis B."/>
            <person name="Stairs C."/>
            <person name="Eme L."/>
            <person name="Herman E."/>
            <person name="Klimes V."/>
            <person name="Arias M.C."/>
            <person name="Elias M."/>
            <person name="Hilliou F."/>
            <person name="Klute M."/>
            <person name="Malik S.-B."/>
            <person name="Pightling A."/>
            <person name="Rachubinski R."/>
            <person name="Salas D."/>
            <person name="Schlacht A."/>
            <person name="Suga H."/>
            <person name="Archibald J."/>
            <person name="Ball S.G."/>
            <person name="Clark G."/>
            <person name="Dacks J."/>
            <person name="Van Der Giezen M."/>
            <person name="Tsaousis A."/>
            <person name="Roger A."/>
        </authorList>
    </citation>
    <scope>NUCLEOTIDE SEQUENCE [LARGE SCALE GENOMIC DNA]</scope>
    <source>
        <strain evidence="3">ATCC 50177 / NandII</strain>
    </source>
</reference>
<dbReference type="Pfam" id="PF13671">
    <property type="entry name" value="AAA_33"/>
    <property type="match status" value="1"/>
</dbReference>
<dbReference type="GO" id="GO:0003690">
    <property type="term" value="F:double-stranded DNA binding"/>
    <property type="evidence" value="ECO:0007669"/>
    <property type="project" value="TreeGrafter"/>
</dbReference>
<evidence type="ECO:0008006" key="4">
    <source>
        <dbReference type="Google" id="ProtNLM"/>
    </source>
</evidence>
<dbReference type="SUPFAM" id="SSF52540">
    <property type="entry name" value="P-loop containing nucleoside triphosphate hydrolases"/>
    <property type="match status" value="1"/>
</dbReference>
<dbReference type="InterPro" id="IPR036412">
    <property type="entry name" value="HAD-like_sf"/>
</dbReference>
<dbReference type="GO" id="GO:0006281">
    <property type="term" value="P:DNA repair"/>
    <property type="evidence" value="ECO:0007669"/>
    <property type="project" value="TreeGrafter"/>
</dbReference>
<dbReference type="Proteomes" id="UP000078348">
    <property type="component" value="Unassembled WGS sequence"/>
</dbReference>
<name>A0A196SI09_BLAHN</name>
<evidence type="ECO:0000313" key="2">
    <source>
        <dbReference type="EMBL" id="OAO16675.1"/>
    </source>
</evidence>
<gene>
    <name evidence="2" type="ORF">AV274_1582</name>
</gene>